<keyword evidence="8" id="KW-1185">Reference proteome</keyword>
<dbReference type="InterPro" id="IPR004031">
    <property type="entry name" value="PMP22/EMP/MP20/Claudin"/>
</dbReference>
<dbReference type="AlphaFoldDB" id="A0AAE1DPI4"/>
<organism evidence="7 8">
    <name type="scientific">Elysia crispata</name>
    <name type="common">lettuce slug</name>
    <dbReference type="NCBI Taxonomy" id="231223"/>
    <lineage>
        <taxon>Eukaryota</taxon>
        <taxon>Metazoa</taxon>
        <taxon>Spiralia</taxon>
        <taxon>Lophotrochozoa</taxon>
        <taxon>Mollusca</taxon>
        <taxon>Gastropoda</taxon>
        <taxon>Heterobranchia</taxon>
        <taxon>Euthyneura</taxon>
        <taxon>Panpulmonata</taxon>
        <taxon>Sacoglossa</taxon>
        <taxon>Placobranchoidea</taxon>
        <taxon>Plakobranchidae</taxon>
        <taxon>Elysia</taxon>
    </lineage>
</organism>
<evidence type="ECO:0000313" key="8">
    <source>
        <dbReference type="Proteomes" id="UP001283361"/>
    </source>
</evidence>
<evidence type="ECO:0000256" key="3">
    <source>
        <dbReference type="ARBA" id="ARBA00022989"/>
    </source>
</evidence>
<name>A0AAE1DPI4_9GAST</name>
<keyword evidence="2 6" id="KW-0812">Transmembrane</keyword>
<comment type="subcellular location">
    <subcellularLocation>
        <location evidence="1">Membrane</location>
        <topology evidence="1">Multi-pass membrane protein</topology>
    </subcellularLocation>
</comment>
<dbReference type="PANTHER" id="PTHR10671">
    <property type="entry name" value="EPITHELIAL MEMBRANE PROTEIN-RELATED"/>
    <property type="match status" value="1"/>
</dbReference>
<keyword evidence="4 6" id="KW-0472">Membrane</keyword>
<feature type="transmembrane region" description="Helical" evidence="6">
    <location>
        <begin position="203"/>
        <end position="223"/>
    </location>
</feature>
<protein>
    <recommendedName>
        <fullName evidence="9">Voltage-dependent calcium channel gamma-1 subunit</fullName>
    </recommendedName>
</protein>
<dbReference type="EMBL" id="JAWDGP010003068">
    <property type="protein sequence ID" value="KAK3777525.1"/>
    <property type="molecule type" value="Genomic_DNA"/>
</dbReference>
<keyword evidence="3 6" id="KW-1133">Transmembrane helix</keyword>
<feature type="transmembrane region" description="Helical" evidence="6">
    <location>
        <begin position="171"/>
        <end position="191"/>
    </location>
</feature>
<accession>A0AAE1DPI4</accession>
<sequence>MTSHNSSTRSAHGTDSPHSTSSQRKSSRRKASGTGGSSRRGRAMPQRQNRSRSTRAMKWLEPRLLLITTGVTLFGVLLEVVAISTDSWLVMEFRGHASLKADNTTTNPVTEGYMGLWRICKVELVTRTRSDGSTEETSSENCEPHKLFPTKDEVQKSTEYERHHLDYTRTAIAFTIIALVIMVIGHAFAFYALRRPRYIIKRLVALLHFMTAGCVLVLNEVFVKTANHEKEKIYDQDLVDSHFNYGYSFVLSWLVFVIFVLAGLIFLFTSHKKKAEYADGTEALEDEPMEIRR</sequence>
<proteinExistence type="predicted"/>
<feature type="transmembrane region" description="Helical" evidence="6">
    <location>
        <begin position="243"/>
        <end position="268"/>
    </location>
</feature>
<reference evidence="7" key="1">
    <citation type="journal article" date="2023" name="G3 (Bethesda)">
        <title>A reference genome for the long-term kleptoplast-retaining sea slug Elysia crispata morphotype clarki.</title>
        <authorList>
            <person name="Eastman K.E."/>
            <person name="Pendleton A.L."/>
            <person name="Shaikh M.A."/>
            <person name="Suttiyut T."/>
            <person name="Ogas R."/>
            <person name="Tomko P."/>
            <person name="Gavelis G."/>
            <person name="Widhalm J.R."/>
            <person name="Wisecaver J.H."/>
        </authorList>
    </citation>
    <scope>NUCLEOTIDE SEQUENCE</scope>
    <source>
        <strain evidence="7">ECLA1</strain>
    </source>
</reference>
<feature type="compositionally biased region" description="Polar residues" evidence="5">
    <location>
        <begin position="1"/>
        <end position="13"/>
    </location>
</feature>
<evidence type="ECO:0000313" key="7">
    <source>
        <dbReference type="EMBL" id="KAK3777525.1"/>
    </source>
</evidence>
<dbReference type="PANTHER" id="PTHR10671:SF82">
    <property type="entry name" value="GH19567P"/>
    <property type="match status" value="1"/>
</dbReference>
<comment type="caution">
    <text evidence="7">The sequence shown here is derived from an EMBL/GenBank/DDBJ whole genome shotgun (WGS) entry which is preliminary data.</text>
</comment>
<dbReference type="Proteomes" id="UP001283361">
    <property type="component" value="Unassembled WGS sequence"/>
</dbReference>
<dbReference type="InterPro" id="IPR050579">
    <property type="entry name" value="PMP-22/EMP/MP20-like"/>
</dbReference>
<evidence type="ECO:0000256" key="4">
    <source>
        <dbReference type="ARBA" id="ARBA00023136"/>
    </source>
</evidence>
<dbReference type="Pfam" id="PF13903">
    <property type="entry name" value="Claudin_2"/>
    <property type="match status" value="1"/>
</dbReference>
<evidence type="ECO:0000256" key="5">
    <source>
        <dbReference type="SAM" id="MobiDB-lite"/>
    </source>
</evidence>
<feature type="region of interest" description="Disordered" evidence="5">
    <location>
        <begin position="1"/>
        <end position="55"/>
    </location>
</feature>
<feature type="transmembrane region" description="Helical" evidence="6">
    <location>
        <begin position="64"/>
        <end position="84"/>
    </location>
</feature>
<evidence type="ECO:0000256" key="2">
    <source>
        <dbReference type="ARBA" id="ARBA00022692"/>
    </source>
</evidence>
<dbReference type="Gene3D" id="1.20.140.150">
    <property type="match status" value="1"/>
</dbReference>
<evidence type="ECO:0000256" key="1">
    <source>
        <dbReference type="ARBA" id="ARBA00004141"/>
    </source>
</evidence>
<dbReference type="GO" id="GO:0005886">
    <property type="term" value="C:plasma membrane"/>
    <property type="evidence" value="ECO:0007669"/>
    <property type="project" value="TreeGrafter"/>
</dbReference>
<gene>
    <name evidence="7" type="ORF">RRG08_044815</name>
</gene>
<evidence type="ECO:0008006" key="9">
    <source>
        <dbReference type="Google" id="ProtNLM"/>
    </source>
</evidence>
<evidence type="ECO:0000256" key="6">
    <source>
        <dbReference type="SAM" id="Phobius"/>
    </source>
</evidence>